<dbReference type="InterPro" id="IPR016181">
    <property type="entry name" value="Acyl_CoA_acyltransferase"/>
</dbReference>
<keyword evidence="1" id="KW-0808">Transferase</keyword>
<name>A0ABR9DRA4_9MICO</name>
<dbReference type="Proteomes" id="UP000642107">
    <property type="component" value="Unassembled WGS sequence"/>
</dbReference>
<feature type="domain" description="N-acetyltransferase" evidence="3">
    <location>
        <begin position="10"/>
        <end position="167"/>
    </location>
</feature>
<comment type="caution">
    <text evidence="4">The sequence shown here is derived from an EMBL/GenBank/DDBJ whole genome shotgun (WGS) entry which is preliminary data.</text>
</comment>
<dbReference type="Gene3D" id="3.40.630.30">
    <property type="match status" value="1"/>
</dbReference>
<evidence type="ECO:0000256" key="2">
    <source>
        <dbReference type="ARBA" id="ARBA00023315"/>
    </source>
</evidence>
<evidence type="ECO:0000313" key="5">
    <source>
        <dbReference type="Proteomes" id="UP000642107"/>
    </source>
</evidence>
<keyword evidence="5" id="KW-1185">Reference proteome</keyword>
<gene>
    <name evidence="4" type="ORF">IGS67_09145</name>
</gene>
<dbReference type="EMBL" id="JACZDF010000004">
    <property type="protein sequence ID" value="MBD9699651.1"/>
    <property type="molecule type" value="Genomic_DNA"/>
</dbReference>
<accession>A0ABR9DRA4</accession>
<dbReference type="RefSeq" id="WP_192279894.1">
    <property type="nucleotide sequence ID" value="NZ_JACZDF010000004.1"/>
</dbReference>
<proteinExistence type="predicted"/>
<protein>
    <submittedName>
        <fullName evidence="4">GNAT family N-acetyltransferase</fullName>
    </submittedName>
</protein>
<evidence type="ECO:0000313" key="4">
    <source>
        <dbReference type="EMBL" id="MBD9699651.1"/>
    </source>
</evidence>
<dbReference type="SUPFAM" id="SSF55729">
    <property type="entry name" value="Acyl-CoA N-acyltransferases (Nat)"/>
    <property type="match status" value="1"/>
</dbReference>
<sequence length="169" mass="17509">MSLFSPTADVSVRPAVPGDEVAMADLQIAAWRATHAGALGADVLDRLDPDGFRTQWAAAVGTPPGPGFAVLVACAGPRVVGYVALSPGAIAGLEVAPDERRKGHGSRLLSAAVDRLRQDGAEEVSAWVLAGDEGREHFLSGAGMAADGRRRTLDVGGREVVESRWSATL</sequence>
<keyword evidence="2" id="KW-0012">Acyltransferase</keyword>
<organism evidence="4 5">
    <name type="scientific">Flavimobilis rhizosphaerae</name>
    <dbReference type="NCBI Taxonomy" id="2775421"/>
    <lineage>
        <taxon>Bacteria</taxon>
        <taxon>Bacillati</taxon>
        <taxon>Actinomycetota</taxon>
        <taxon>Actinomycetes</taxon>
        <taxon>Micrococcales</taxon>
        <taxon>Jonesiaceae</taxon>
        <taxon>Flavimobilis</taxon>
    </lineage>
</organism>
<dbReference type="PANTHER" id="PTHR43877">
    <property type="entry name" value="AMINOALKYLPHOSPHONATE N-ACETYLTRANSFERASE-RELATED-RELATED"/>
    <property type="match status" value="1"/>
</dbReference>
<dbReference type="InterPro" id="IPR000182">
    <property type="entry name" value="GNAT_dom"/>
</dbReference>
<dbReference type="InterPro" id="IPR050832">
    <property type="entry name" value="Bact_Acetyltransf"/>
</dbReference>
<dbReference type="PROSITE" id="PS51186">
    <property type="entry name" value="GNAT"/>
    <property type="match status" value="1"/>
</dbReference>
<reference evidence="4 5" key="1">
    <citation type="submission" date="2020-09" db="EMBL/GenBank/DDBJ databases">
        <title>Flavimobilis rhizosphaerae sp. nov., isolated from rhizosphere soil of Spartina alterniflora.</title>
        <authorList>
            <person name="Hanqin C."/>
        </authorList>
    </citation>
    <scope>NUCLEOTIDE SEQUENCE [LARGE SCALE GENOMIC DNA]</scope>
    <source>
        <strain evidence="4 5">GY 10621</strain>
    </source>
</reference>
<dbReference type="Pfam" id="PF00583">
    <property type="entry name" value="Acetyltransf_1"/>
    <property type="match status" value="1"/>
</dbReference>
<dbReference type="CDD" id="cd04301">
    <property type="entry name" value="NAT_SF"/>
    <property type="match status" value="1"/>
</dbReference>
<evidence type="ECO:0000259" key="3">
    <source>
        <dbReference type="PROSITE" id="PS51186"/>
    </source>
</evidence>
<evidence type="ECO:0000256" key="1">
    <source>
        <dbReference type="ARBA" id="ARBA00022679"/>
    </source>
</evidence>